<keyword evidence="3" id="KW-1185">Reference proteome</keyword>
<proteinExistence type="predicted"/>
<dbReference type="Pfam" id="PF14534">
    <property type="entry name" value="DUF4440"/>
    <property type="match status" value="1"/>
</dbReference>
<name>A0A919NQJ5_9ACTN</name>
<dbReference type="Gene3D" id="3.10.450.50">
    <property type="match status" value="1"/>
</dbReference>
<evidence type="ECO:0000313" key="3">
    <source>
        <dbReference type="Proteomes" id="UP000623608"/>
    </source>
</evidence>
<reference evidence="2" key="1">
    <citation type="submission" date="2021-01" db="EMBL/GenBank/DDBJ databases">
        <title>Whole genome shotgun sequence of Actinoplanes tereljensis NBRC 105297.</title>
        <authorList>
            <person name="Komaki H."/>
            <person name="Tamura T."/>
        </authorList>
    </citation>
    <scope>NUCLEOTIDE SEQUENCE</scope>
    <source>
        <strain evidence="2">NBRC 105297</strain>
    </source>
</reference>
<evidence type="ECO:0000259" key="1">
    <source>
        <dbReference type="Pfam" id="PF14534"/>
    </source>
</evidence>
<comment type="caution">
    <text evidence="2">The sequence shown here is derived from an EMBL/GenBank/DDBJ whole genome shotgun (WGS) entry which is preliminary data.</text>
</comment>
<gene>
    <name evidence="2" type="ORF">Ate02nite_59890</name>
</gene>
<dbReference type="SUPFAM" id="SSF54427">
    <property type="entry name" value="NTF2-like"/>
    <property type="match status" value="1"/>
</dbReference>
<dbReference type="EMBL" id="BOMY01000039">
    <property type="protein sequence ID" value="GIF23259.1"/>
    <property type="molecule type" value="Genomic_DNA"/>
</dbReference>
<dbReference type="AlphaFoldDB" id="A0A919NQJ5"/>
<feature type="domain" description="DUF4440" evidence="1">
    <location>
        <begin position="8"/>
        <end position="117"/>
    </location>
</feature>
<dbReference type="RefSeq" id="WP_203811170.1">
    <property type="nucleotide sequence ID" value="NZ_BOMY01000039.1"/>
</dbReference>
<accession>A0A919NQJ5</accession>
<sequence length="144" mass="15578">MTDDQQAIWAAINDLYQGFLAGDRARVDGHLRPDATVWDSEEPALAHGKAELDALRAARPSGPDAPAVTGIETYLPVIDVYGDTAVLRHVLVVRFDTRVPEVVRNTSVWRKSDGRWRASHNHEDVLPAAAAAAYLPKLAGGSDG</sequence>
<organism evidence="2 3">
    <name type="scientific">Paractinoplanes tereljensis</name>
    <dbReference type="NCBI Taxonomy" id="571912"/>
    <lineage>
        <taxon>Bacteria</taxon>
        <taxon>Bacillati</taxon>
        <taxon>Actinomycetota</taxon>
        <taxon>Actinomycetes</taxon>
        <taxon>Micromonosporales</taxon>
        <taxon>Micromonosporaceae</taxon>
        <taxon>Paractinoplanes</taxon>
    </lineage>
</organism>
<dbReference type="Proteomes" id="UP000623608">
    <property type="component" value="Unassembled WGS sequence"/>
</dbReference>
<dbReference type="InterPro" id="IPR027843">
    <property type="entry name" value="DUF4440"/>
</dbReference>
<evidence type="ECO:0000313" key="2">
    <source>
        <dbReference type="EMBL" id="GIF23259.1"/>
    </source>
</evidence>
<dbReference type="InterPro" id="IPR032710">
    <property type="entry name" value="NTF2-like_dom_sf"/>
</dbReference>
<protein>
    <recommendedName>
        <fullName evidence="1">DUF4440 domain-containing protein</fullName>
    </recommendedName>
</protein>